<protein>
    <submittedName>
        <fullName evidence="1">Uncharacterized protein</fullName>
    </submittedName>
</protein>
<evidence type="ECO:0000313" key="1">
    <source>
        <dbReference type="EMBL" id="MFM0239694.1"/>
    </source>
</evidence>
<sequence>MTLDRGDMYGLDRRLATVKTILGSRTIITDIRPALARARRKTPPASASGTLFADLM</sequence>
<keyword evidence="2" id="KW-1185">Reference proteome</keyword>
<comment type="caution">
    <text evidence="1">The sequence shown here is derived from an EMBL/GenBank/DDBJ whole genome shotgun (WGS) entry which is preliminary data.</text>
</comment>
<dbReference type="EMBL" id="JAQQDR010000005">
    <property type="protein sequence ID" value="MFM0239694.1"/>
    <property type="molecule type" value="Genomic_DNA"/>
</dbReference>
<organism evidence="1 2">
    <name type="scientific">Paraburkholderia phytofirmans</name>
    <dbReference type="NCBI Taxonomy" id="261302"/>
    <lineage>
        <taxon>Bacteria</taxon>
        <taxon>Pseudomonadati</taxon>
        <taxon>Pseudomonadota</taxon>
        <taxon>Betaproteobacteria</taxon>
        <taxon>Burkholderiales</taxon>
        <taxon>Burkholderiaceae</taxon>
        <taxon>Paraburkholderia</taxon>
    </lineage>
</organism>
<gene>
    <name evidence="1" type="ORF">PQR03_16315</name>
</gene>
<evidence type="ECO:0000313" key="2">
    <source>
        <dbReference type="Proteomes" id="UP001629274"/>
    </source>
</evidence>
<dbReference type="Proteomes" id="UP001629274">
    <property type="component" value="Unassembled WGS sequence"/>
</dbReference>
<proteinExistence type="predicted"/>
<name>A0ABW9BI06_9BURK</name>
<reference evidence="1 2" key="1">
    <citation type="journal article" date="2024" name="Chem. Sci.">
        <title>Discovery of megapolipeptins by genome mining of a Burkholderiales bacteria collection.</title>
        <authorList>
            <person name="Paulo B.S."/>
            <person name="Recchia M.J.J."/>
            <person name="Lee S."/>
            <person name="Fergusson C.H."/>
            <person name="Romanowski S.B."/>
            <person name="Hernandez A."/>
            <person name="Krull N."/>
            <person name="Liu D.Y."/>
            <person name="Cavanagh H."/>
            <person name="Bos A."/>
            <person name="Gray C.A."/>
            <person name="Murphy B.T."/>
            <person name="Linington R.G."/>
            <person name="Eustaquio A.S."/>
        </authorList>
    </citation>
    <scope>NUCLEOTIDE SEQUENCE [LARGE SCALE GENOMIC DNA]</scope>
    <source>
        <strain evidence="1 2">RL17-351-BIE-A</strain>
    </source>
</reference>
<dbReference type="RefSeq" id="WP_408263396.1">
    <property type="nucleotide sequence ID" value="NZ_JAQQCK010000012.1"/>
</dbReference>
<accession>A0ABW9BI06</accession>